<evidence type="ECO:0000256" key="1">
    <source>
        <dbReference type="SAM" id="SignalP"/>
    </source>
</evidence>
<dbReference type="Proteomes" id="UP000248856">
    <property type="component" value="Unassembled WGS sequence"/>
</dbReference>
<keyword evidence="1" id="KW-0732">Signal</keyword>
<sequence>MPAIPRLARASLTLALALAAALPAAAAAPAAQAASAPARTPYPAIDPAFSRPDPRRMLSRATLRAFLAELEQTRQANAFCFVQQSFEPRPPDEKGESVVWMVWHEGATIQDVNTVRHGQRYEPDPALDDATRGRSMASSSGIVNLKTDVVPTDDDIRGSTFLVSRPWVDRLLTQCQRVGTQVRVPAFKPPAPSQ</sequence>
<evidence type="ECO:0000313" key="3">
    <source>
        <dbReference type="Proteomes" id="UP000248856"/>
    </source>
</evidence>
<feature type="signal peptide" evidence="1">
    <location>
        <begin position="1"/>
        <end position="33"/>
    </location>
</feature>
<protein>
    <recommendedName>
        <fullName evidence="4">Lipoprotein</fullName>
    </recommendedName>
</protein>
<dbReference type="AlphaFoldDB" id="A0A328ZN96"/>
<evidence type="ECO:0000313" key="2">
    <source>
        <dbReference type="EMBL" id="RAR84337.1"/>
    </source>
</evidence>
<proteinExistence type="predicted"/>
<dbReference type="RefSeq" id="WP_111876724.1">
    <property type="nucleotide sequence ID" value="NZ_CBCSGC010000077.1"/>
</dbReference>
<organism evidence="2 3">
    <name type="scientific">Paracidovorax anthurii</name>
    <dbReference type="NCBI Taxonomy" id="78229"/>
    <lineage>
        <taxon>Bacteria</taxon>
        <taxon>Pseudomonadati</taxon>
        <taxon>Pseudomonadota</taxon>
        <taxon>Betaproteobacteria</taxon>
        <taxon>Burkholderiales</taxon>
        <taxon>Comamonadaceae</taxon>
        <taxon>Paracidovorax</taxon>
    </lineage>
</organism>
<dbReference type="OrthoDB" id="8812039at2"/>
<feature type="chain" id="PRO_5016331883" description="Lipoprotein" evidence="1">
    <location>
        <begin position="34"/>
        <end position="194"/>
    </location>
</feature>
<evidence type="ECO:0008006" key="4">
    <source>
        <dbReference type="Google" id="ProtNLM"/>
    </source>
</evidence>
<comment type="caution">
    <text evidence="2">The sequence shown here is derived from an EMBL/GenBank/DDBJ whole genome shotgun (WGS) entry which is preliminary data.</text>
</comment>
<name>A0A328ZN96_9BURK</name>
<reference evidence="2 3" key="1">
    <citation type="submission" date="2018-06" db="EMBL/GenBank/DDBJ databases">
        <title>Genomic Encyclopedia of Archaeal and Bacterial Type Strains, Phase II (KMG-II): from individual species to whole genera.</title>
        <authorList>
            <person name="Goeker M."/>
        </authorList>
    </citation>
    <scope>NUCLEOTIDE SEQUENCE [LARGE SCALE GENOMIC DNA]</scope>
    <source>
        <strain evidence="2 3">CFPB 3232</strain>
    </source>
</reference>
<keyword evidence="3" id="KW-1185">Reference proteome</keyword>
<gene>
    <name evidence="2" type="ORF">AX018_101155</name>
</gene>
<accession>A0A328ZN96</accession>
<dbReference type="EMBL" id="QLTA01000011">
    <property type="protein sequence ID" value="RAR84337.1"/>
    <property type="molecule type" value="Genomic_DNA"/>
</dbReference>